<comment type="caution">
    <text evidence="2">The sequence shown here is derived from an EMBL/GenBank/DDBJ whole genome shotgun (WGS) entry which is preliminary data.</text>
</comment>
<organism evidence="2 3">
    <name type="scientific">Knoellia sinensis KCTC 19936</name>
    <dbReference type="NCBI Taxonomy" id="1385520"/>
    <lineage>
        <taxon>Bacteria</taxon>
        <taxon>Bacillati</taxon>
        <taxon>Actinomycetota</taxon>
        <taxon>Actinomycetes</taxon>
        <taxon>Micrococcales</taxon>
        <taxon>Intrasporangiaceae</taxon>
        <taxon>Knoellia</taxon>
    </lineage>
</organism>
<dbReference type="eggNOG" id="COG0572">
    <property type="taxonomic scope" value="Bacteria"/>
</dbReference>
<evidence type="ECO:0000313" key="2">
    <source>
        <dbReference type="EMBL" id="KGN30393.1"/>
    </source>
</evidence>
<dbReference type="OrthoDB" id="3691767at2"/>
<dbReference type="PRINTS" id="PR00988">
    <property type="entry name" value="URIDINKINASE"/>
</dbReference>
<proteinExistence type="predicted"/>
<accession>A0A0A0IZZ2</accession>
<keyword evidence="2" id="KW-0547">Nucleotide-binding</keyword>
<dbReference type="InterPro" id="IPR027417">
    <property type="entry name" value="P-loop_NTPase"/>
</dbReference>
<dbReference type="EMBL" id="AVPJ01000019">
    <property type="protein sequence ID" value="KGN30393.1"/>
    <property type="molecule type" value="Genomic_DNA"/>
</dbReference>
<dbReference type="InterPro" id="IPR006083">
    <property type="entry name" value="PRK/URK"/>
</dbReference>
<reference evidence="2 3" key="1">
    <citation type="submission" date="2013-08" db="EMBL/GenBank/DDBJ databases">
        <title>The genome sequence of Knoellia sinensis.</title>
        <authorList>
            <person name="Zhu W."/>
            <person name="Wang G."/>
        </authorList>
    </citation>
    <scope>NUCLEOTIDE SEQUENCE [LARGE SCALE GENOMIC DNA]</scope>
    <source>
        <strain evidence="2 3">KCTC 19936</strain>
    </source>
</reference>
<sequence length="205" mass="22468">MSPAPTGRARVVVLAGPSGAGKSRLAERLHLHHGWPIVRLDDFYRDLDDPSMPRSEELGMIDWDHPASWNESAAVASLVELIDTGSTSTPVYDLSQSRAVGSTTVTVGSDDLVLAEGIFAAEVIAALRQAGILHSAWCIHHRPFVTFVRRLARDLKERRKPPMVLLRRGLALMRDEPEVVRRQVALGAVAARAKEVEARLAAESR</sequence>
<dbReference type="STRING" id="1385520.N802_07045"/>
<dbReference type="GO" id="GO:0016301">
    <property type="term" value="F:kinase activity"/>
    <property type="evidence" value="ECO:0007669"/>
    <property type="project" value="InterPro"/>
</dbReference>
<dbReference type="SUPFAM" id="SSF52540">
    <property type="entry name" value="P-loop containing nucleoside triphosphate hydrolases"/>
    <property type="match status" value="1"/>
</dbReference>
<dbReference type="Pfam" id="PF00485">
    <property type="entry name" value="PRK"/>
    <property type="match status" value="1"/>
</dbReference>
<gene>
    <name evidence="2" type="ORF">N802_07045</name>
</gene>
<dbReference type="GO" id="GO:0005524">
    <property type="term" value="F:ATP binding"/>
    <property type="evidence" value="ECO:0007669"/>
    <property type="project" value="UniProtKB-KW"/>
</dbReference>
<dbReference type="AlphaFoldDB" id="A0A0A0IZZ2"/>
<evidence type="ECO:0000259" key="1">
    <source>
        <dbReference type="Pfam" id="PF00485"/>
    </source>
</evidence>
<keyword evidence="3" id="KW-1185">Reference proteome</keyword>
<dbReference type="RefSeq" id="WP_035918677.1">
    <property type="nucleotide sequence ID" value="NZ_AVPJ01000019.1"/>
</dbReference>
<dbReference type="Proteomes" id="UP000030002">
    <property type="component" value="Unassembled WGS sequence"/>
</dbReference>
<keyword evidence="2" id="KW-0067">ATP-binding</keyword>
<dbReference type="Gene3D" id="3.40.50.300">
    <property type="entry name" value="P-loop containing nucleotide triphosphate hydrolases"/>
    <property type="match status" value="1"/>
</dbReference>
<evidence type="ECO:0000313" key="3">
    <source>
        <dbReference type="Proteomes" id="UP000030002"/>
    </source>
</evidence>
<dbReference type="PANTHER" id="PTHR10285">
    <property type="entry name" value="URIDINE KINASE"/>
    <property type="match status" value="1"/>
</dbReference>
<name>A0A0A0IZZ2_9MICO</name>
<feature type="domain" description="Phosphoribulokinase/uridine kinase" evidence="1">
    <location>
        <begin position="11"/>
        <end position="158"/>
    </location>
</feature>
<protein>
    <submittedName>
        <fullName evidence="2">ATP-binding protein</fullName>
    </submittedName>
</protein>